<dbReference type="InterPro" id="IPR008971">
    <property type="entry name" value="HSP40/DnaJ_pept-bd"/>
</dbReference>
<keyword evidence="4" id="KW-1185">Reference proteome</keyword>
<dbReference type="GO" id="GO:0005829">
    <property type="term" value="C:cytosol"/>
    <property type="evidence" value="ECO:0007669"/>
    <property type="project" value="TreeGrafter"/>
</dbReference>
<dbReference type="PANTHER" id="PTHR24078:SF519">
    <property type="entry name" value="DNAJ HOMOLOG SUBFAMILY B MEMBER 13"/>
    <property type="match status" value="1"/>
</dbReference>
<dbReference type="InterPro" id="IPR002939">
    <property type="entry name" value="DnaJ_C"/>
</dbReference>
<accession>A0A8X6PL60</accession>
<sequence>TTDGHKFYFKSAGTSGPNTLPGDVTFIAEMQSHPEFILEGHNFVVKKSLYLGHALTGCIIHVTTFDKKTVHIPISEVIKPKHRIYLKDEGMPVIGFACKGDLVVEFDVSFPETLSFGQQALIKQALLKTSPI</sequence>
<dbReference type="PANTHER" id="PTHR24078">
    <property type="entry name" value="DNAJ HOMOLOG SUBFAMILY C MEMBER"/>
    <property type="match status" value="1"/>
</dbReference>
<protein>
    <submittedName>
        <fullName evidence="3">DnaJ homolog subfamily B member 4</fullName>
    </submittedName>
</protein>
<dbReference type="SUPFAM" id="SSF49493">
    <property type="entry name" value="HSP40/DnaJ peptide-binding domain"/>
    <property type="match status" value="1"/>
</dbReference>
<feature type="non-terminal residue" evidence="3">
    <location>
        <position position="132"/>
    </location>
</feature>
<gene>
    <name evidence="3" type="primary">DNAJB4</name>
    <name evidence="3" type="ORF">NPIL_483351</name>
</gene>
<evidence type="ECO:0000313" key="3">
    <source>
        <dbReference type="EMBL" id="GFT73992.1"/>
    </source>
</evidence>
<dbReference type="Proteomes" id="UP000887013">
    <property type="component" value="Unassembled WGS sequence"/>
</dbReference>
<dbReference type="GO" id="GO:0051087">
    <property type="term" value="F:protein-folding chaperone binding"/>
    <property type="evidence" value="ECO:0007669"/>
    <property type="project" value="TreeGrafter"/>
</dbReference>
<dbReference type="OrthoDB" id="550424at2759"/>
<reference evidence="3" key="1">
    <citation type="submission" date="2020-08" db="EMBL/GenBank/DDBJ databases">
        <title>Multicomponent nature underlies the extraordinary mechanical properties of spider dragline silk.</title>
        <authorList>
            <person name="Kono N."/>
            <person name="Nakamura H."/>
            <person name="Mori M."/>
            <person name="Yoshida Y."/>
            <person name="Ohtoshi R."/>
            <person name="Malay A.D."/>
            <person name="Moran D.A.P."/>
            <person name="Tomita M."/>
            <person name="Numata K."/>
            <person name="Arakawa K."/>
        </authorList>
    </citation>
    <scope>NUCLEOTIDE SEQUENCE</scope>
</reference>
<dbReference type="Gene3D" id="2.60.260.20">
    <property type="entry name" value="Urease metallochaperone UreE, N-terminal domain"/>
    <property type="match status" value="1"/>
</dbReference>
<dbReference type="Pfam" id="PF01556">
    <property type="entry name" value="DnaJ_C"/>
    <property type="match status" value="1"/>
</dbReference>
<dbReference type="FunFam" id="2.60.260.20:FF:000013">
    <property type="entry name" value="DnaJ subfamily B member 11"/>
    <property type="match status" value="1"/>
</dbReference>
<dbReference type="GO" id="GO:0051082">
    <property type="term" value="F:unfolded protein binding"/>
    <property type="evidence" value="ECO:0007669"/>
    <property type="project" value="InterPro"/>
</dbReference>
<dbReference type="GO" id="GO:0006457">
    <property type="term" value="P:protein folding"/>
    <property type="evidence" value="ECO:0007669"/>
    <property type="project" value="InterPro"/>
</dbReference>
<feature type="domain" description="Chaperone DnaJ C-terminal" evidence="2">
    <location>
        <begin position="2"/>
        <end position="111"/>
    </location>
</feature>
<dbReference type="EMBL" id="BMAW01070575">
    <property type="protein sequence ID" value="GFT73992.1"/>
    <property type="molecule type" value="Genomic_DNA"/>
</dbReference>
<organism evidence="3 4">
    <name type="scientific">Nephila pilipes</name>
    <name type="common">Giant wood spider</name>
    <name type="synonym">Nephila maculata</name>
    <dbReference type="NCBI Taxonomy" id="299642"/>
    <lineage>
        <taxon>Eukaryota</taxon>
        <taxon>Metazoa</taxon>
        <taxon>Ecdysozoa</taxon>
        <taxon>Arthropoda</taxon>
        <taxon>Chelicerata</taxon>
        <taxon>Arachnida</taxon>
        <taxon>Araneae</taxon>
        <taxon>Araneomorphae</taxon>
        <taxon>Entelegynae</taxon>
        <taxon>Araneoidea</taxon>
        <taxon>Nephilidae</taxon>
        <taxon>Nephila</taxon>
    </lineage>
</organism>
<dbReference type="InterPro" id="IPR051339">
    <property type="entry name" value="DnaJ_subfamily_B"/>
</dbReference>
<evidence type="ECO:0000256" key="1">
    <source>
        <dbReference type="ARBA" id="ARBA00023186"/>
    </source>
</evidence>
<comment type="caution">
    <text evidence="3">The sequence shown here is derived from an EMBL/GenBank/DDBJ whole genome shotgun (WGS) entry which is preliminary data.</text>
</comment>
<dbReference type="AlphaFoldDB" id="A0A8X6PL60"/>
<evidence type="ECO:0000313" key="4">
    <source>
        <dbReference type="Proteomes" id="UP000887013"/>
    </source>
</evidence>
<name>A0A8X6PL60_NEPPI</name>
<proteinExistence type="predicted"/>
<evidence type="ECO:0000259" key="2">
    <source>
        <dbReference type="Pfam" id="PF01556"/>
    </source>
</evidence>
<keyword evidence="1" id="KW-0143">Chaperone</keyword>